<organism evidence="1 2">
    <name type="scientific">Candidatus Methylacidithermus pantelleriae</name>
    <dbReference type="NCBI Taxonomy" id="2744239"/>
    <lineage>
        <taxon>Bacteria</taxon>
        <taxon>Pseudomonadati</taxon>
        <taxon>Verrucomicrobiota</taxon>
        <taxon>Methylacidiphilae</taxon>
        <taxon>Methylacidiphilales</taxon>
        <taxon>Methylacidiphilaceae</taxon>
        <taxon>Candidatus Methylacidithermus</taxon>
    </lineage>
</organism>
<proteinExistence type="predicted"/>
<gene>
    <name evidence="1" type="ORF">MPNT_280003</name>
</gene>
<evidence type="ECO:0000313" key="2">
    <source>
        <dbReference type="Proteomes" id="UP000663859"/>
    </source>
</evidence>
<sequence length="55" mass="6359">MEKKLYREGRLRGANLVLYDLSRVYFEGRAGGTRPLWKEPELPRGGAKCFFLLVT</sequence>
<protein>
    <submittedName>
        <fullName evidence="1">Uncharacterized protein</fullName>
    </submittedName>
</protein>
<reference evidence="1" key="1">
    <citation type="submission" date="2021-02" db="EMBL/GenBank/DDBJ databases">
        <authorList>
            <person name="Cremers G."/>
            <person name="Picone N."/>
        </authorList>
    </citation>
    <scope>NUCLEOTIDE SEQUENCE</scope>
    <source>
        <strain evidence="1">PQ17</strain>
    </source>
</reference>
<dbReference type="Proteomes" id="UP000663859">
    <property type="component" value="Unassembled WGS sequence"/>
</dbReference>
<dbReference type="EMBL" id="CAJNOB010000021">
    <property type="protein sequence ID" value="CAF0698492.1"/>
    <property type="molecule type" value="Genomic_DNA"/>
</dbReference>
<accession>A0A8J2BIT2</accession>
<keyword evidence="2" id="KW-1185">Reference proteome</keyword>
<dbReference type="AlphaFoldDB" id="A0A8J2BIT2"/>
<comment type="caution">
    <text evidence="1">The sequence shown here is derived from an EMBL/GenBank/DDBJ whole genome shotgun (WGS) entry which is preliminary data.</text>
</comment>
<name>A0A8J2BIT2_9BACT</name>
<evidence type="ECO:0000313" key="1">
    <source>
        <dbReference type="EMBL" id="CAF0698492.1"/>
    </source>
</evidence>